<evidence type="ECO:0000313" key="2">
    <source>
        <dbReference type="Proteomes" id="UP000613974"/>
    </source>
</evidence>
<reference evidence="2" key="1">
    <citation type="submission" date="2023-07" db="EMBL/GenBank/DDBJ databases">
        <title>Whole genome shotgun sequence of Streptomyces nojiriensis NBRC 13794.</title>
        <authorList>
            <person name="Komaki H."/>
            <person name="Tamura T."/>
        </authorList>
    </citation>
    <scope>NUCLEOTIDE SEQUENCE [LARGE SCALE GENOMIC DNA]</scope>
    <source>
        <strain evidence="2">NBRC 13794</strain>
    </source>
</reference>
<comment type="caution">
    <text evidence="1">The sequence shown here is derived from an EMBL/GenBank/DDBJ whole genome shotgun (WGS) entry which is preliminary data.</text>
</comment>
<dbReference type="Proteomes" id="UP000613974">
    <property type="component" value="Unassembled WGS sequence"/>
</dbReference>
<accession>A0ABQ3T1Y9</accession>
<name>A0ABQ3T1Y9_9ACTN</name>
<dbReference type="EMBL" id="BNEC01000006">
    <property type="protein sequence ID" value="GHI74420.1"/>
    <property type="molecule type" value="Genomic_DNA"/>
</dbReference>
<sequence>MHASGSRHIPEFFSLPTAIDNSLKNQTYNTPALSTLFCWTSSCGG</sequence>
<dbReference type="InterPro" id="IPR015421">
    <property type="entry name" value="PyrdxlP-dep_Trfase_major"/>
</dbReference>
<dbReference type="Gene3D" id="3.40.640.10">
    <property type="entry name" value="Type I PLP-dependent aspartate aminotransferase-like (Major domain)"/>
    <property type="match status" value="1"/>
</dbReference>
<proteinExistence type="predicted"/>
<evidence type="ECO:0000313" key="1">
    <source>
        <dbReference type="EMBL" id="GHI74420.1"/>
    </source>
</evidence>
<protein>
    <submittedName>
        <fullName evidence="1">Uncharacterized protein</fullName>
    </submittedName>
</protein>
<keyword evidence="2" id="KW-1185">Reference proteome</keyword>
<organism evidence="1 2">
    <name type="scientific">Streptomyces nojiriensis</name>
    <dbReference type="NCBI Taxonomy" id="66374"/>
    <lineage>
        <taxon>Bacteria</taxon>
        <taxon>Bacillati</taxon>
        <taxon>Actinomycetota</taxon>
        <taxon>Actinomycetes</taxon>
        <taxon>Kitasatosporales</taxon>
        <taxon>Streptomycetaceae</taxon>
        <taxon>Streptomyces</taxon>
    </lineage>
</organism>
<gene>
    <name evidence="1" type="ORF">Snoj_83380</name>
</gene>